<dbReference type="InterPro" id="IPR027417">
    <property type="entry name" value="P-loop_NTPase"/>
</dbReference>
<reference evidence="1" key="1">
    <citation type="journal article" date="2021" name="Proc. Natl. Acad. Sci. U.S.A.">
        <title>A Catalog of Tens of Thousands of Viruses from Human Metagenomes Reveals Hidden Associations with Chronic Diseases.</title>
        <authorList>
            <person name="Tisza M.J."/>
            <person name="Buck C.B."/>
        </authorList>
    </citation>
    <scope>NUCLEOTIDE SEQUENCE</scope>
    <source>
        <strain evidence="1">CtaNW81</strain>
    </source>
</reference>
<name>A0A8S5M5N6_9CAUD</name>
<accession>A0A8S5M5N6</accession>
<sequence length="281" mass="31658">MEYDSFTTHKIDFFFGKPKSGKTLIAGSYPKPLLYVSVGNDGGGRVLYTKYRDDVEKGMIKVKNLRNDNPVGGKIQLTSCEKLAKLLAELRKPEADKFKTIVIDTVGSLQDDYKTYLEFCKGGKALSMPEWGEVGKMVLNLKDNMKRFSEEKDCQFVWISHTREQEVYETSGLSKEIRIVPDLTIATGVKFLKDASNVFYCCRKTIILPNGDRDVKFLTYIGAHPLMDTGTRDLIIEHGGFVENFTYDKWQAMVKAGTLNCANVAIPETENNTDAEEGDKE</sequence>
<dbReference type="Pfam" id="PF13479">
    <property type="entry name" value="AAA_24"/>
    <property type="match status" value="1"/>
</dbReference>
<dbReference type="EMBL" id="BK014826">
    <property type="protein sequence ID" value="DAD77456.1"/>
    <property type="molecule type" value="Genomic_DNA"/>
</dbReference>
<organism evidence="1">
    <name type="scientific">Podoviridae sp. ctaNW81</name>
    <dbReference type="NCBI Taxonomy" id="2826562"/>
    <lineage>
        <taxon>Viruses</taxon>
        <taxon>Duplodnaviria</taxon>
        <taxon>Heunggongvirae</taxon>
        <taxon>Uroviricota</taxon>
        <taxon>Caudoviricetes</taxon>
    </lineage>
</organism>
<evidence type="ECO:0000313" key="1">
    <source>
        <dbReference type="EMBL" id="DAD77456.1"/>
    </source>
</evidence>
<dbReference type="Gene3D" id="3.40.50.300">
    <property type="entry name" value="P-loop containing nucleotide triphosphate hydrolases"/>
    <property type="match status" value="1"/>
</dbReference>
<proteinExistence type="predicted"/>
<protein>
    <submittedName>
        <fullName evidence="1">AAA domain protein</fullName>
    </submittedName>
</protein>